<accession>A0A0F9QII6</accession>
<proteinExistence type="predicted"/>
<reference evidence="1" key="1">
    <citation type="journal article" date="2015" name="Nature">
        <title>Complex archaea that bridge the gap between prokaryotes and eukaryotes.</title>
        <authorList>
            <person name="Spang A."/>
            <person name="Saw J.H."/>
            <person name="Jorgensen S.L."/>
            <person name="Zaremba-Niedzwiedzka K."/>
            <person name="Martijn J."/>
            <person name="Lind A.E."/>
            <person name="van Eijk R."/>
            <person name="Schleper C."/>
            <person name="Guy L."/>
            <person name="Ettema T.J."/>
        </authorList>
    </citation>
    <scope>NUCLEOTIDE SEQUENCE</scope>
</reference>
<dbReference type="EMBL" id="LAZR01001591">
    <property type="protein sequence ID" value="KKN42284.1"/>
    <property type="molecule type" value="Genomic_DNA"/>
</dbReference>
<protein>
    <submittedName>
        <fullName evidence="1">Uncharacterized protein</fullName>
    </submittedName>
</protein>
<dbReference type="AlphaFoldDB" id="A0A0F9QII6"/>
<organism evidence="1">
    <name type="scientific">marine sediment metagenome</name>
    <dbReference type="NCBI Taxonomy" id="412755"/>
    <lineage>
        <taxon>unclassified sequences</taxon>
        <taxon>metagenomes</taxon>
        <taxon>ecological metagenomes</taxon>
    </lineage>
</organism>
<evidence type="ECO:0000313" key="1">
    <source>
        <dbReference type="EMBL" id="KKN42284.1"/>
    </source>
</evidence>
<gene>
    <name evidence="1" type="ORF">LCGC14_0714840</name>
</gene>
<comment type="caution">
    <text evidence="1">The sequence shown here is derived from an EMBL/GenBank/DDBJ whole genome shotgun (WGS) entry which is preliminary data.</text>
</comment>
<name>A0A0F9QII6_9ZZZZ</name>
<sequence>MGNTEQVYLPEQLKKKVEEDMKKKNLGISKVIQGILKKHYGVK</sequence>